<evidence type="ECO:0000313" key="7">
    <source>
        <dbReference type="Proteomes" id="UP000222913"/>
    </source>
</evidence>
<evidence type="ECO:0000256" key="1">
    <source>
        <dbReference type="SAM" id="Phobius"/>
    </source>
</evidence>
<dbReference type="Proteomes" id="UP000221763">
    <property type="component" value="Unassembled WGS sequence"/>
</dbReference>
<dbReference type="EMBL" id="PEBN01000038">
    <property type="protein sequence ID" value="PHV56647.1"/>
    <property type="molecule type" value="Genomic_DNA"/>
</dbReference>
<sequence length="78" mass="9094">MEILNSTVTILCHLMFIAMTHQLLRQLFDWSKIIKNSAENIGRLKVFILFLSIAIGYLVSHFFLEIITMSQTLFLSFQ</sequence>
<accession>A0A081JI61</accession>
<dbReference type="Proteomes" id="UP000222913">
    <property type="component" value="Unassembled WGS sequence"/>
</dbReference>
<dbReference type="EMBL" id="CP113440">
    <property type="protein sequence ID" value="WAK64095.1"/>
    <property type="molecule type" value="Genomic_DNA"/>
</dbReference>
<reference evidence="5" key="2">
    <citation type="submission" date="2022-11" db="EMBL/GenBank/DDBJ databases">
        <title>Streptococcus macedonicus and Acinetobacter baumannii: co-inhabitants of the cheese production environment.</title>
        <authorList>
            <person name="Johnson J."/>
        </authorList>
    </citation>
    <scope>NUCLEOTIDE SEQUENCE</scope>
    <source>
        <strain evidence="5">E37</strain>
    </source>
</reference>
<reference evidence="8" key="3">
    <citation type="submission" date="2022-11" db="EMBL/GenBank/DDBJ databases">
        <title>Streptococcus macedonicus and Acinetobacter baumannii: co-inhabitants of the cheese production environment.</title>
        <authorList>
            <person name="Johnson J."/>
            <person name="Curtin C."/>
            <person name="Waite-Cusic J."/>
        </authorList>
    </citation>
    <scope>NUCLEOTIDE SEQUENCE [LARGE SCALE GENOMIC DNA]</scope>
    <source>
        <strain evidence="8">E28</strain>
    </source>
</reference>
<evidence type="ECO:0000313" key="4">
    <source>
        <dbReference type="EMBL" id="PHV57960.1"/>
    </source>
</evidence>
<dbReference type="EMBL" id="PEBM01000023">
    <property type="protein sequence ID" value="PHV57960.1"/>
    <property type="molecule type" value="Genomic_DNA"/>
</dbReference>
<dbReference type="Proteomes" id="UP001209889">
    <property type="component" value="Unassembled WGS sequence"/>
</dbReference>
<reference evidence="8" key="5">
    <citation type="submission" date="2023-07" db="EMBL/GenBank/DDBJ databases">
        <title>Streptococcus macedonicus and Acinetobacter baumannii: co-inhabitants of the cheese production environment.</title>
        <authorList>
            <person name="Johnson J."/>
            <person name="Curtin C."/>
            <person name="Waite-Cusic J."/>
        </authorList>
    </citation>
    <scope>NUCLEOTIDE SEQUENCE [LARGE SCALE GENOMIC DNA]</scope>
    <source>
        <strain evidence="8">E28</strain>
    </source>
</reference>
<dbReference type="AlphaFoldDB" id="A0A081JI61"/>
<dbReference type="InterPro" id="IPR009526">
    <property type="entry name" value="DUF1146"/>
</dbReference>
<dbReference type="GeneID" id="93936231"/>
<evidence type="ECO:0000313" key="2">
    <source>
        <dbReference type="EMBL" id="MCW8677393.1"/>
    </source>
</evidence>
<dbReference type="OMA" id="VVEWERF"/>
<keyword evidence="1" id="KW-1133">Transmembrane helix</keyword>
<evidence type="ECO:0000313" key="3">
    <source>
        <dbReference type="EMBL" id="PHV56647.1"/>
    </source>
</evidence>
<dbReference type="Pfam" id="PF06612">
    <property type="entry name" value="DUF1146"/>
    <property type="match status" value="1"/>
</dbReference>
<gene>
    <name evidence="3" type="ORF">CS009_07680</name>
    <name evidence="4" type="ORF">CS010_03500</name>
    <name evidence="5" type="ORF">OQG81_04470</name>
    <name evidence="2" type="ORF">OQH01_02315</name>
</gene>
<evidence type="ECO:0000313" key="6">
    <source>
        <dbReference type="Proteomes" id="UP000221763"/>
    </source>
</evidence>
<proteinExistence type="predicted"/>
<protein>
    <submittedName>
        <fullName evidence="2">DUF1146 family protein</fullName>
    </submittedName>
</protein>
<reference evidence="2" key="4">
    <citation type="submission" date="2022-11" db="EMBL/GenBank/DDBJ databases">
        <authorList>
            <person name="Johnson J.D."/>
        </authorList>
    </citation>
    <scope>NUCLEOTIDE SEQUENCE</scope>
    <source>
        <strain evidence="2">E28</strain>
        <strain evidence="5">E37</strain>
    </source>
</reference>
<evidence type="ECO:0000313" key="8">
    <source>
        <dbReference type="Proteomes" id="UP001209889"/>
    </source>
</evidence>
<keyword evidence="8" id="KW-1185">Reference proteome</keyword>
<reference evidence="6 7" key="1">
    <citation type="submission" date="2017-10" db="EMBL/GenBank/DDBJ databases">
        <title>Whole-genome sequence of three Streptococcus macedonicus strains isolated from Italian cheeses of the Veneto region.</title>
        <authorList>
            <person name="Treu L."/>
            <person name="De Diego-Diaz B."/>
            <person name="Papadimitriou K."/>
            <person name="Tsakalidou E."/>
            <person name="Corich V."/>
            <person name="Giacomini A."/>
        </authorList>
    </citation>
    <scope>NUCLEOTIDE SEQUENCE [LARGE SCALE GENOMIC DNA]</scope>
    <source>
        <strain evidence="3 6">19AS</strain>
        <strain evidence="4 7">27MV</strain>
    </source>
</reference>
<dbReference type="Proteomes" id="UP001156410">
    <property type="component" value="Chromosome"/>
</dbReference>
<feature type="transmembrane region" description="Helical" evidence="1">
    <location>
        <begin position="44"/>
        <end position="64"/>
    </location>
</feature>
<reference evidence="2" key="6">
    <citation type="submission" date="2024-05" db="EMBL/GenBank/DDBJ databases">
        <title>Streptococcus macedonicus and Acinetobacter baumannii: co-inhabitants of the cheese production environment.</title>
        <authorList>
            <person name="Johnson J."/>
            <person name="Curtin C."/>
            <person name="Waite-Cusic J."/>
        </authorList>
    </citation>
    <scope>NUCLEOTIDE SEQUENCE</scope>
    <source>
        <strain evidence="2">E28</strain>
    </source>
</reference>
<keyword evidence="1" id="KW-0812">Transmembrane</keyword>
<dbReference type="NCBIfam" id="TIGR02327">
    <property type="entry name" value="int_mem_ywzB"/>
    <property type="match status" value="1"/>
</dbReference>
<dbReference type="EMBL" id="JAPHJC010000006">
    <property type="protein sequence ID" value="MCW8677393.1"/>
    <property type="molecule type" value="Genomic_DNA"/>
</dbReference>
<keyword evidence="1" id="KW-0472">Membrane</keyword>
<name>A0A081JI61_STRMC</name>
<evidence type="ECO:0000313" key="5">
    <source>
        <dbReference type="EMBL" id="WAK64095.1"/>
    </source>
</evidence>
<organism evidence="4 7">
    <name type="scientific">Streptococcus macedonicus</name>
    <name type="common">Streptococcus gallolyticus macedonicus</name>
    <dbReference type="NCBI Taxonomy" id="59310"/>
    <lineage>
        <taxon>Bacteria</taxon>
        <taxon>Bacillati</taxon>
        <taxon>Bacillota</taxon>
        <taxon>Bacilli</taxon>
        <taxon>Lactobacillales</taxon>
        <taxon>Streptococcaceae</taxon>
        <taxon>Streptococcus</taxon>
    </lineage>
</organism>
<dbReference type="RefSeq" id="WP_014294304.1">
    <property type="nucleotide sequence ID" value="NZ_CP113440.1"/>
</dbReference>